<evidence type="ECO:0000313" key="8">
    <source>
        <dbReference type="Proteomes" id="UP001196565"/>
    </source>
</evidence>
<dbReference type="PANTHER" id="PTHR43385">
    <property type="entry name" value="RIBOFLAVIN TRANSPORTER RIBJ"/>
    <property type="match status" value="1"/>
</dbReference>
<dbReference type="InterPro" id="IPR011701">
    <property type="entry name" value="MFS"/>
</dbReference>
<feature type="transmembrane region" description="Helical" evidence="6">
    <location>
        <begin position="247"/>
        <end position="266"/>
    </location>
</feature>
<evidence type="ECO:0000256" key="4">
    <source>
        <dbReference type="ARBA" id="ARBA00022989"/>
    </source>
</evidence>
<organism evidence="7 8">
    <name type="scientific">Roseomonas alba</name>
    <dbReference type="NCBI Taxonomy" id="2846776"/>
    <lineage>
        <taxon>Bacteria</taxon>
        <taxon>Pseudomonadati</taxon>
        <taxon>Pseudomonadota</taxon>
        <taxon>Alphaproteobacteria</taxon>
        <taxon>Acetobacterales</taxon>
        <taxon>Roseomonadaceae</taxon>
        <taxon>Roseomonas</taxon>
    </lineage>
</organism>
<keyword evidence="3 6" id="KW-0812">Transmembrane</keyword>
<reference evidence="7 8" key="1">
    <citation type="submission" date="2021-07" db="EMBL/GenBank/DDBJ databases">
        <authorList>
            <person name="So Y."/>
        </authorList>
    </citation>
    <scope>NUCLEOTIDE SEQUENCE [LARGE SCALE GENOMIC DNA]</scope>
    <source>
        <strain evidence="7 8">HJA6</strain>
    </source>
</reference>
<feature type="transmembrane region" description="Helical" evidence="6">
    <location>
        <begin position="212"/>
        <end position="235"/>
    </location>
</feature>
<feature type="transmembrane region" description="Helical" evidence="6">
    <location>
        <begin position="369"/>
        <end position="388"/>
    </location>
</feature>
<comment type="subcellular location">
    <subcellularLocation>
        <location evidence="1">Membrane</location>
        <topology evidence="1">Multi-pass membrane protein</topology>
    </subcellularLocation>
</comment>
<gene>
    <name evidence="7" type="ORF">KPL78_25200</name>
</gene>
<evidence type="ECO:0000256" key="1">
    <source>
        <dbReference type="ARBA" id="ARBA00004141"/>
    </source>
</evidence>
<evidence type="ECO:0000256" key="3">
    <source>
        <dbReference type="ARBA" id="ARBA00022692"/>
    </source>
</evidence>
<feature type="transmembrane region" description="Helical" evidence="6">
    <location>
        <begin position="12"/>
        <end position="35"/>
    </location>
</feature>
<evidence type="ECO:0000256" key="6">
    <source>
        <dbReference type="SAM" id="Phobius"/>
    </source>
</evidence>
<feature type="transmembrane region" description="Helical" evidence="6">
    <location>
        <begin position="104"/>
        <end position="128"/>
    </location>
</feature>
<feature type="transmembrane region" description="Helical" evidence="6">
    <location>
        <begin position="278"/>
        <end position="294"/>
    </location>
</feature>
<name>A0ABS7AIP8_9PROT</name>
<dbReference type="PANTHER" id="PTHR43385:SF1">
    <property type="entry name" value="RIBOFLAVIN TRANSPORTER RIBJ"/>
    <property type="match status" value="1"/>
</dbReference>
<dbReference type="InterPro" id="IPR036259">
    <property type="entry name" value="MFS_trans_sf"/>
</dbReference>
<protein>
    <submittedName>
        <fullName evidence="7">MFS transporter</fullName>
    </submittedName>
</protein>
<feature type="transmembrane region" description="Helical" evidence="6">
    <location>
        <begin position="300"/>
        <end position="320"/>
    </location>
</feature>
<dbReference type="Gene3D" id="1.20.1250.20">
    <property type="entry name" value="MFS general substrate transporter like domains"/>
    <property type="match status" value="1"/>
</dbReference>
<dbReference type="RefSeq" id="WP_219765739.1">
    <property type="nucleotide sequence ID" value="NZ_JAHYBZ010000010.1"/>
</dbReference>
<accession>A0ABS7AIP8</accession>
<comment type="caution">
    <text evidence="7">The sequence shown here is derived from an EMBL/GenBank/DDBJ whole genome shotgun (WGS) entry which is preliminary data.</text>
</comment>
<dbReference type="Proteomes" id="UP001196565">
    <property type="component" value="Unassembled WGS sequence"/>
</dbReference>
<dbReference type="EMBL" id="JAHYBZ010000010">
    <property type="protein sequence ID" value="MBW6401180.1"/>
    <property type="molecule type" value="Genomic_DNA"/>
</dbReference>
<sequence>MSEARGIPDRTLFWGMATTQLIGWGTIHVPFPLLVAPIADELGWSRVLINGAYTAGLLAAGLAAVPAGRWLDRHGPRGLMNTGMLGAALLLFAMSLVQHPAAYVAIWILLGLVQAMCLWGTAMAVVVAEARDVRRTVTSITFVTGFTVTVFVPLSGALIDLLGWRGAVQVLALMQLGAAFGTVVMLRDARVPARGVTVRAGPGLRARLKEPAFLGLALCFSAHAFIGMGLGAHLIPLLRARDWPEATVLLIAAAHGPAQVTARMLLFAAGRRVTMRSVGYLASCLVPVGMLALATGPTSLALTAVFVLCWGMGDGLLTIVRTAGAAEILGREGFGAISGALSAITVAPRMAAPLLLALLWEAADGYGPVPWLLAGVGLAVAGGFILAARQPDGGVSAR</sequence>
<keyword evidence="8" id="KW-1185">Reference proteome</keyword>
<evidence type="ECO:0000313" key="7">
    <source>
        <dbReference type="EMBL" id="MBW6401180.1"/>
    </source>
</evidence>
<proteinExistence type="predicted"/>
<keyword evidence="5 6" id="KW-0472">Membrane</keyword>
<feature type="transmembrane region" description="Helical" evidence="6">
    <location>
        <begin position="167"/>
        <end position="186"/>
    </location>
</feature>
<feature type="transmembrane region" description="Helical" evidence="6">
    <location>
        <begin position="79"/>
        <end position="98"/>
    </location>
</feature>
<dbReference type="Pfam" id="PF07690">
    <property type="entry name" value="MFS_1"/>
    <property type="match status" value="1"/>
</dbReference>
<keyword evidence="2" id="KW-0813">Transport</keyword>
<evidence type="ECO:0000256" key="2">
    <source>
        <dbReference type="ARBA" id="ARBA00022448"/>
    </source>
</evidence>
<feature type="transmembrane region" description="Helical" evidence="6">
    <location>
        <begin position="47"/>
        <end position="67"/>
    </location>
</feature>
<evidence type="ECO:0000256" key="5">
    <source>
        <dbReference type="ARBA" id="ARBA00023136"/>
    </source>
</evidence>
<keyword evidence="4 6" id="KW-1133">Transmembrane helix</keyword>
<feature type="transmembrane region" description="Helical" evidence="6">
    <location>
        <begin position="341"/>
        <end position="363"/>
    </location>
</feature>
<dbReference type="SUPFAM" id="SSF103473">
    <property type="entry name" value="MFS general substrate transporter"/>
    <property type="match status" value="1"/>
</dbReference>
<feature type="transmembrane region" description="Helical" evidence="6">
    <location>
        <begin position="140"/>
        <end position="161"/>
    </location>
</feature>
<dbReference type="InterPro" id="IPR052983">
    <property type="entry name" value="MFS_Riboflavin_Transporter"/>
</dbReference>